<keyword evidence="3" id="KW-1185">Reference proteome</keyword>
<evidence type="ECO:0000256" key="1">
    <source>
        <dbReference type="SAM" id="SignalP"/>
    </source>
</evidence>
<sequence length="139" mass="15353">MGTTFFSPRYMRQLLPVLAGILLNGCGHALPEVPGFDATTWRSDPYACRNLRRTAVPALVRAKEQLYEARANDVTALLGPPDEEELRAGTEKVYYYYLEPGTQCEARHARSGAACLSIRFGPIGTVTEVLADPLRIQNP</sequence>
<dbReference type="EMBL" id="JADQDQ010000008">
    <property type="protein sequence ID" value="MBF9238854.1"/>
    <property type="molecule type" value="Genomic_DNA"/>
</dbReference>
<accession>A0ABS0IKE9</accession>
<organism evidence="2 3">
    <name type="scientific">Hymenobacter jeongseonensis</name>
    <dbReference type="NCBI Taxonomy" id="2791027"/>
    <lineage>
        <taxon>Bacteria</taxon>
        <taxon>Pseudomonadati</taxon>
        <taxon>Bacteroidota</taxon>
        <taxon>Cytophagia</taxon>
        <taxon>Cytophagales</taxon>
        <taxon>Hymenobacteraceae</taxon>
        <taxon>Hymenobacter</taxon>
    </lineage>
</organism>
<dbReference type="Proteomes" id="UP000597617">
    <property type="component" value="Unassembled WGS sequence"/>
</dbReference>
<feature type="signal peptide" evidence="1">
    <location>
        <begin position="1"/>
        <end position="29"/>
    </location>
</feature>
<protein>
    <recommendedName>
        <fullName evidence="4">Lipoprotein</fullName>
    </recommendedName>
</protein>
<evidence type="ECO:0008006" key="4">
    <source>
        <dbReference type="Google" id="ProtNLM"/>
    </source>
</evidence>
<keyword evidence="1" id="KW-0732">Signal</keyword>
<dbReference type="RefSeq" id="WP_196283214.1">
    <property type="nucleotide sequence ID" value="NZ_JADQDQ010000008.1"/>
</dbReference>
<name>A0ABS0IKE9_9BACT</name>
<evidence type="ECO:0000313" key="3">
    <source>
        <dbReference type="Proteomes" id="UP000597617"/>
    </source>
</evidence>
<evidence type="ECO:0000313" key="2">
    <source>
        <dbReference type="EMBL" id="MBF9238854.1"/>
    </source>
</evidence>
<feature type="chain" id="PRO_5046229145" description="Lipoprotein" evidence="1">
    <location>
        <begin position="30"/>
        <end position="139"/>
    </location>
</feature>
<gene>
    <name evidence="2" type="ORF">I2I05_15735</name>
</gene>
<proteinExistence type="predicted"/>
<comment type="caution">
    <text evidence="2">The sequence shown here is derived from an EMBL/GenBank/DDBJ whole genome shotgun (WGS) entry which is preliminary data.</text>
</comment>
<reference evidence="2 3" key="1">
    <citation type="submission" date="2020-11" db="EMBL/GenBank/DDBJ databases">
        <authorList>
            <person name="Kim M.K."/>
        </authorList>
    </citation>
    <scope>NUCLEOTIDE SEQUENCE [LARGE SCALE GENOMIC DNA]</scope>
    <source>
        <strain evidence="2 3">BT683</strain>
    </source>
</reference>